<evidence type="ECO:0000256" key="2">
    <source>
        <dbReference type="SAM" id="SignalP"/>
    </source>
</evidence>
<dbReference type="Proteomes" id="UP000221165">
    <property type="component" value="Unassembled WGS sequence"/>
</dbReference>
<proteinExistence type="predicted"/>
<dbReference type="EMBL" id="MIGC01003190">
    <property type="protein sequence ID" value="PHJ19830.1"/>
    <property type="molecule type" value="Genomic_DNA"/>
</dbReference>
<dbReference type="RefSeq" id="XP_067921523.1">
    <property type="nucleotide sequence ID" value="XM_068066500.1"/>
</dbReference>
<evidence type="ECO:0000313" key="4">
    <source>
        <dbReference type="Proteomes" id="UP000221165"/>
    </source>
</evidence>
<accession>A0A2C6KH69</accession>
<comment type="caution">
    <text evidence="3">The sequence shown here is derived from an EMBL/GenBank/DDBJ whole genome shotgun (WGS) entry which is preliminary data.</text>
</comment>
<feature type="compositionally biased region" description="Basic and acidic residues" evidence="1">
    <location>
        <begin position="286"/>
        <end position="309"/>
    </location>
</feature>
<name>A0A2C6KH69_9APIC</name>
<feature type="compositionally biased region" description="Low complexity" evidence="1">
    <location>
        <begin position="310"/>
        <end position="320"/>
    </location>
</feature>
<evidence type="ECO:0000256" key="1">
    <source>
        <dbReference type="SAM" id="MobiDB-lite"/>
    </source>
</evidence>
<keyword evidence="4" id="KW-1185">Reference proteome</keyword>
<feature type="chain" id="PRO_5013287953" evidence="2">
    <location>
        <begin position="21"/>
        <end position="344"/>
    </location>
</feature>
<protein>
    <submittedName>
        <fullName evidence="3">Uncharacterized protein</fullName>
    </submittedName>
</protein>
<feature type="signal peptide" evidence="2">
    <location>
        <begin position="1"/>
        <end position="20"/>
    </location>
</feature>
<dbReference type="VEuPathDB" id="ToxoDB:CSUI_006337"/>
<sequence length="344" mass="37361">MYSAAHVVVFFVQWGVRVEADVAQAGADAIQELRKMLQGQVPEGVLAEIIQLENEATNWARDRKDAARVEERRCISRPDAVAELRARSKVSSVLVEAVKRAAREVHPPRRASITVATKKPLDMKAIKLAVEAAAAAAKATAAAGIAESLGKSSQAGTAQELAKELREKADLAAAMAAHAGAACEDPHARQVMNVAASVTSHVAAVVSTTADRMRHELWTKLREANTGERYEEALAKVQALETALVESDLEEPTRQALEEQLKLEATKAAQLFKAQALTEMELANVPKEERDKRARELERKEKEAAEEALARVSQAQAQARASRRHRLKSFGNGKRGGRRGGAQH</sequence>
<gene>
    <name evidence="3" type="ORF">CSUI_006337</name>
</gene>
<keyword evidence="2" id="KW-0732">Signal</keyword>
<feature type="region of interest" description="Disordered" evidence="1">
    <location>
        <begin position="284"/>
        <end position="344"/>
    </location>
</feature>
<dbReference type="AlphaFoldDB" id="A0A2C6KH69"/>
<evidence type="ECO:0000313" key="3">
    <source>
        <dbReference type="EMBL" id="PHJ19830.1"/>
    </source>
</evidence>
<reference evidence="3 4" key="1">
    <citation type="journal article" date="2017" name="Int. J. Parasitol.">
        <title>The genome of the protozoan parasite Cystoisospora suis and a reverse vaccinology approach to identify vaccine candidates.</title>
        <authorList>
            <person name="Palmieri N."/>
            <person name="Shrestha A."/>
            <person name="Ruttkowski B."/>
            <person name="Beck T."/>
            <person name="Vogl C."/>
            <person name="Tomley F."/>
            <person name="Blake D.P."/>
            <person name="Joachim A."/>
        </authorList>
    </citation>
    <scope>NUCLEOTIDE SEQUENCE [LARGE SCALE GENOMIC DNA]</scope>
    <source>
        <strain evidence="3 4">Wien I</strain>
    </source>
</reference>
<dbReference type="GeneID" id="94429711"/>
<organism evidence="3 4">
    <name type="scientific">Cystoisospora suis</name>
    <dbReference type="NCBI Taxonomy" id="483139"/>
    <lineage>
        <taxon>Eukaryota</taxon>
        <taxon>Sar</taxon>
        <taxon>Alveolata</taxon>
        <taxon>Apicomplexa</taxon>
        <taxon>Conoidasida</taxon>
        <taxon>Coccidia</taxon>
        <taxon>Eucoccidiorida</taxon>
        <taxon>Eimeriorina</taxon>
        <taxon>Sarcocystidae</taxon>
        <taxon>Cystoisospora</taxon>
    </lineage>
</organism>